<keyword evidence="4" id="KW-1185">Reference proteome</keyword>
<evidence type="ECO:0000313" key="1">
    <source>
        <dbReference type="EMBL" id="QGZ40947.1"/>
    </source>
</evidence>
<proteinExistence type="predicted"/>
<name>A0A562PM24_9BURK</name>
<dbReference type="Proteomes" id="UP000437862">
    <property type="component" value="Chromosome"/>
</dbReference>
<dbReference type="Proteomes" id="UP000315112">
    <property type="component" value="Unassembled WGS sequence"/>
</dbReference>
<dbReference type="EMBL" id="CP046904">
    <property type="protein sequence ID" value="QGZ40947.1"/>
    <property type="molecule type" value="Genomic_DNA"/>
</dbReference>
<dbReference type="RefSeq" id="WP_145877811.1">
    <property type="nucleotide sequence ID" value="NZ_CP046904.1"/>
</dbReference>
<evidence type="ECO:0000313" key="2">
    <source>
        <dbReference type="EMBL" id="TWI45373.1"/>
    </source>
</evidence>
<dbReference type="OrthoDB" id="8891769at2"/>
<reference evidence="2 3" key="1">
    <citation type="journal article" date="2015" name="Stand. Genomic Sci.">
        <title>Genomic Encyclopedia of Bacterial and Archaeal Type Strains, Phase III: the genomes of soil and plant-associated and newly described type strains.</title>
        <authorList>
            <person name="Whitman W.B."/>
            <person name="Woyke T."/>
            <person name="Klenk H.P."/>
            <person name="Zhou Y."/>
            <person name="Lilburn T.G."/>
            <person name="Beck B.J."/>
            <person name="De Vos P."/>
            <person name="Vandamme P."/>
            <person name="Eisen J.A."/>
            <person name="Garrity G."/>
            <person name="Hugenholtz P."/>
            <person name="Kyrpides N.C."/>
        </authorList>
    </citation>
    <scope>NUCLEOTIDE SEQUENCE [LARGE SCALE GENOMIC DNA]</scope>
    <source>
        <strain evidence="2 3">CGMCC 1.10685</strain>
    </source>
</reference>
<accession>A0A562PM24</accession>
<protein>
    <submittedName>
        <fullName evidence="2">Uncharacterized protein</fullName>
    </submittedName>
</protein>
<dbReference type="EMBL" id="VLKW01000007">
    <property type="protein sequence ID" value="TWI45373.1"/>
    <property type="molecule type" value="Genomic_DNA"/>
</dbReference>
<organism evidence="2 3">
    <name type="scientific">Pseudoduganella flava</name>
    <dbReference type="NCBI Taxonomy" id="871742"/>
    <lineage>
        <taxon>Bacteria</taxon>
        <taxon>Pseudomonadati</taxon>
        <taxon>Pseudomonadota</taxon>
        <taxon>Betaproteobacteria</taxon>
        <taxon>Burkholderiales</taxon>
        <taxon>Oxalobacteraceae</taxon>
        <taxon>Telluria group</taxon>
        <taxon>Pseudoduganella</taxon>
    </lineage>
</organism>
<reference evidence="1 4" key="3">
    <citation type="submission" date="2019-12" db="EMBL/GenBank/DDBJ databases">
        <title>Draft Genome Sequences of Six Type Strains of the Genus Massilia.</title>
        <authorList>
            <person name="Miess H."/>
            <person name="Frediansyah A."/>
            <person name="Goeker M."/>
            <person name="Gross H."/>
        </authorList>
    </citation>
    <scope>NUCLEOTIDE SEQUENCE [LARGE SCALE GENOMIC DNA]</scope>
    <source>
        <strain evidence="1 4">DSM 26639</strain>
    </source>
</reference>
<evidence type="ECO:0000313" key="3">
    <source>
        <dbReference type="Proteomes" id="UP000315112"/>
    </source>
</evidence>
<reference evidence="2" key="2">
    <citation type="submission" date="2019-07" db="EMBL/GenBank/DDBJ databases">
        <authorList>
            <person name="Whitman W."/>
            <person name="Huntemann M."/>
            <person name="Clum A."/>
            <person name="Pillay M."/>
            <person name="Palaniappan K."/>
            <person name="Varghese N."/>
            <person name="Mikhailova N."/>
            <person name="Stamatis D."/>
            <person name="Reddy T."/>
            <person name="Daum C."/>
            <person name="Shapiro N."/>
            <person name="Ivanova N."/>
            <person name="Kyrpides N."/>
            <person name="Woyke T."/>
        </authorList>
    </citation>
    <scope>NUCLEOTIDE SEQUENCE</scope>
    <source>
        <strain evidence="2">CGMCC 1.10685</strain>
    </source>
</reference>
<sequence length="202" mass="21631">MNQPTQLTFINEAADSGDVSVVFYQRNMAGGANDEPLAWHVIGQPARDKPYTFDVPAGLTIHLVDNWNNQTPMHPVAPGDVFEVITDHSGELLRPTSHASLHPAEFEVHNGTPRVTFTAEVRRGDRPLARKPNFAPGAKAHFAFRPTIWVAAVTQATPGAVLPPSPQAPTEFALPGAGSATITMHGGGAAPLTFTMDLSARR</sequence>
<dbReference type="AlphaFoldDB" id="A0A562PM24"/>
<evidence type="ECO:0000313" key="4">
    <source>
        <dbReference type="Proteomes" id="UP000437862"/>
    </source>
</evidence>
<gene>
    <name evidence="1" type="ORF">GO485_18965</name>
    <name evidence="2" type="ORF">IP92_03751</name>
</gene>